<feature type="domain" description="Argonaute linker 1" evidence="2">
    <location>
        <begin position="465"/>
        <end position="516"/>
    </location>
</feature>
<feature type="non-terminal residue" evidence="3">
    <location>
        <position position="551"/>
    </location>
</feature>
<dbReference type="InterPro" id="IPR036085">
    <property type="entry name" value="PAZ_dom_sf"/>
</dbReference>
<proteinExistence type="predicted"/>
<dbReference type="Pfam" id="PF16486">
    <property type="entry name" value="ArgoN"/>
    <property type="match status" value="1"/>
</dbReference>
<feature type="compositionally biased region" description="Polar residues" evidence="1">
    <location>
        <begin position="236"/>
        <end position="247"/>
    </location>
</feature>
<dbReference type="OrthoDB" id="10252740at2759"/>
<keyword evidence="4" id="KW-1185">Reference proteome</keyword>
<evidence type="ECO:0000256" key="1">
    <source>
        <dbReference type="SAM" id="MobiDB-lite"/>
    </source>
</evidence>
<feature type="compositionally biased region" description="Low complexity" evidence="1">
    <location>
        <begin position="78"/>
        <end position="94"/>
    </location>
</feature>
<dbReference type="Pfam" id="PF08699">
    <property type="entry name" value="ArgoL1"/>
    <property type="match status" value="1"/>
</dbReference>
<reference evidence="3 4" key="1">
    <citation type="submission" date="2017-12" db="EMBL/GenBank/DDBJ databases">
        <title>Hemimetabolous genomes reveal molecular basis of termite eusociality.</title>
        <authorList>
            <person name="Harrison M.C."/>
            <person name="Jongepier E."/>
            <person name="Robertson H.M."/>
            <person name="Arning N."/>
            <person name="Bitard-Feildel T."/>
            <person name="Chao H."/>
            <person name="Childers C.P."/>
            <person name="Dinh H."/>
            <person name="Doddapaneni H."/>
            <person name="Dugan S."/>
            <person name="Gowin J."/>
            <person name="Greiner C."/>
            <person name="Han Y."/>
            <person name="Hu H."/>
            <person name="Hughes D.S.T."/>
            <person name="Huylmans A.-K."/>
            <person name="Kemena C."/>
            <person name="Kremer L.P.M."/>
            <person name="Lee S.L."/>
            <person name="Lopez-Ezquerra A."/>
            <person name="Mallet L."/>
            <person name="Monroy-Kuhn J.M."/>
            <person name="Moser A."/>
            <person name="Murali S.C."/>
            <person name="Muzny D.M."/>
            <person name="Otani S."/>
            <person name="Piulachs M.-D."/>
            <person name="Poelchau M."/>
            <person name="Qu J."/>
            <person name="Schaub F."/>
            <person name="Wada-Katsumata A."/>
            <person name="Worley K.C."/>
            <person name="Xie Q."/>
            <person name="Ylla G."/>
            <person name="Poulsen M."/>
            <person name="Gibbs R.A."/>
            <person name="Schal C."/>
            <person name="Richards S."/>
            <person name="Belles X."/>
            <person name="Korb J."/>
            <person name="Bornberg-Bauer E."/>
        </authorList>
    </citation>
    <scope>NUCLEOTIDE SEQUENCE [LARGE SCALE GENOMIC DNA]</scope>
    <source>
        <tissue evidence="3">Whole body</tissue>
    </source>
</reference>
<feature type="compositionally biased region" description="Polar residues" evidence="1">
    <location>
        <begin position="149"/>
        <end position="160"/>
    </location>
</feature>
<evidence type="ECO:0000259" key="2">
    <source>
        <dbReference type="SMART" id="SM01163"/>
    </source>
</evidence>
<dbReference type="InterPro" id="IPR014811">
    <property type="entry name" value="ArgoL1"/>
</dbReference>
<dbReference type="InterPro" id="IPR032474">
    <property type="entry name" value="Argonaute_N"/>
</dbReference>
<feature type="compositionally biased region" description="Basic and acidic residues" evidence="1">
    <location>
        <begin position="20"/>
        <end position="30"/>
    </location>
</feature>
<comment type="caution">
    <text evidence="3">The sequence shown here is derived from an EMBL/GenBank/DDBJ whole genome shotgun (WGS) entry which is preliminary data.</text>
</comment>
<feature type="compositionally biased region" description="Pro residues" evidence="1">
    <location>
        <begin position="118"/>
        <end position="135"/>
    </location>
</feature>
<protein>
    <recommendedName>
        <fullName evidence="2">Argonaute linker 1 domain-containing protein</fullName>
    </recommendedName>
</protein>
<name>A0A2J7PEV8_9NEOP</name>
<dbReference type="Proteomes" id="UP000235965">
    <property type="component" value="Unassembled WGS sequence"/>
</dbReference>
<dbReference type="AlphaFoldDB" id="A0A2J7PEV8"/>
<dbReference type="InParanoid" id="A0A2J7PEV8"/>
<feature type="compositionally biased region" description="Pro residues" evidence="1">
    <location>
        <begin position="205"/>
        <end position="222"/>
    </location>
</feature>
<dbReference type="SUPFAM" id="SSF101690">
    <property type="entry name" value="PAZ domain"/>
    <property type="match status" value="1"/>
</dbReference>
<accession>A0A2J7PEV8</accession>
<feature type="region of interest" description="Disordered" evidence="1">
    <location>
        <begin position="1"/>
        <end position="297"/>
    </location>
</feature>
<dbReference type="PANTHER" id="PTHR22891">
    <property type="entry name" value="EUKARYOTIC TRANSLATION INITIATION FACTOR 2C"/>
    <property type="match status" value="1"/>
</dbReference>
<sequence length="551" mass="60865">MGKKKGKKGGDQPGKPEQSAAEKQESEAKQVELSQPQQQQKKKKKKQQQEEPAPPPQLGAVGGSDAGPSHQTEKQKQKGLPQQPQSQQSAEPPSGYVAPRIGTGQTQPDKGQAEPRPRLPPQQAQPPQEPPPPPSTWRKPKQAEASHEPPSQTSDIQAQSRRPPVAPSPGFPGMKGPLPSQQVTAPQPGMGRTPPREVSKEPRPRLPPQQAQPPQEPPPPPSTWRKPKQAEASHEPPSQTSDIQAQSRRPPVAPSPGFPGMKGPLPSQQVTAPQPGMGRTPPREVSKGAVQRTVGDKSDIAALTQSLQTFRIPTRKDQQKCGTKGKPIIVETNHLALDLRRIRNNIVIHYDVTLNPSLPKRMLRPAMEEFRRKHYPGRFPAFDGKKNLYSSGELPFGREIYDDVIVCDDESGREKTFNITIKYASQVDLRSLSKYMAGGTSLASPQEAIQALDIVLRNAAAFRFTQVGRSFFTPPRDQILDLGDGLELWYGFFQSAILGWKPFVNIDVAHKGFPKAKNVVDIIMEICKTRHEDLQRGLTVWQQADFLTYIR</sequence>
<feature type="compositionally biased region" description="Basic and acidic residues" evidence="1">
    <location>
        <begin position="194"/>
        <end position="204"/>
    </location>
</feature>
<dbReference type="STRING" id="105785.A0A2J7PEV8"/>
<dbReference type="EMBL" id="NEVH01026087">
    <property type="protein sequence ID" value="PNF14863.1"/>
    <property type="molecule type" value="Genomic_DNA"/>
</dbReference>
<evidence type="ECO:0000313" key="3">
    <source>
        <dbReference type="EMBL" id="PNF14863.1"/>
    </source>
</evidence>
<gene>
    <name evidence="3" type="ORF">B7P43_G05156</name>
</gene>
<evidence type="ECO:0000313" key="4">
    <source>
        <dbReference type="Proteomes" id="UP000235965"/>
    </source>
</evidence>
<dbReference type="SMART" id="SM01163">
    <property type="entry name" value="DUF1785"/>
    <property type="match status" value="1"/>
</dbReference>
<organism evidence="3 4">
    <name type="scientific">Cryptotermes secundus</name>
    <dbReference type="NCBI Taxonomy" id="105785"/>
    <lineage>
        <taxon>Eukaryota</taxon>
        <taxon>Metazoa</taxon>
        <taxon>Ecdysozoa</taxon>
        <taxon>Arthropoda</taxon>
        <taxon>Hexapoda</taxon>
        <taxon>Insecta</taxon>
        <taxon>Pterygota</taxon>
        <taxon>Neoptera</taxon>
        <taxon>Polyneoptera</taxon>
        <taxon>Dictyoptera</taxon>
        <taxon>Blattodea</taxon>
        <taxon>Blattoidea</taxon>
        <taxon>Termitoidae</taxon>
        <taxon>Kalotermitidae</taxon>
        <taxon>Cryptotermitinae</taxon>
        <taxon>Cryptotermes</taxon>
    </lineage>
</organism>